<comment type="caution">
    <text evidence="2">The sequence shown here is derived from an EMBL/GenBank/DDBJ whole genome shotgun (WGS) entry which is preliminary data.</text>
</comment>
<dbReference type="AlphaFoldDB" id="A0A9W6JGV6"/>
<proteinExistence type="predicted"/>
<reference evidence="2" key="1">
    <citation type="journal article" date="2014" name="Int. J. Syst. Evol. Microbiol.">
        <title>Complete genome sequence of Corynebacterium casei LMG S-19264T (=DSM 44701T), isolated from a smear-ripened cheese.</title>
        <authorList>
            <consortium name="US DOE Joint Genome Institute (JGI-PGF)"/>
            <person name="Walter F."/>
            <person name="Albersmeier A."/>
            <person name="Kalinowski J."/>
            <person name="Ruckert C."/>
        </authorList>
    </citation>
    <scope>NUCLEOTIDE SEQUENCE</scope>
    <source>
        <strain evidence="2">VKM B-2555</strain>
    </source>
</reference>
<dbReference type="Proteomes" id="UP001143364">
    <property type="component" value="Unassembled WGS sequence"/>
</dbReference>
<evidence type="ECO:0000259" key="1">
    <source>
        <dbReference type="PROSITE" id="PS51832"/>
    </source>
</evidence>
<dbReference type="PANTHER" id="PTHR43155">
    <property type="entry name" value="CYCLIC DI-GMP PHOSPHODIESTERASE PA4108-RELATED"/>
    <property type="match status" value="1"/>
</dbReference>
<dbReference type="EMBL" id="BSFK01000005">
    <property type="protein sequence ID" value="GLK75308.1"/>
    <property type="molecule type" value="Genomic_DNA"/>
</dbReference>
<dbReference type="Gene3D" id="1.10.3210.10">
    <property type="entry name" value="Hypothetical protein af1432"/>
    <property type="match status" value="1"/>
</dbReference>
<protein>
    <submittedName>
        <fullName evidence="2">Phosphohydrolase</fullName>
    </submittedName>
</protein>
<dbReference type="NCBIfam" id="TIGR00277">
    <property type="entry name" value="HDIG"/>
    <property type="match status" value="1"/>
</dbReference>
<dbReference type="PROSITE" id="PS51832">
    <property type="entry name" value="HD_GYP"/>
    <property type="match status" value="1"/>
</dbReference>
<name>A0A9W6JGV6_9HYPH</name>
<dbReference type="CDD" id="cd00077">
    <property type="entry name" value="HDc"/>
    <property type="match status" value="1"/>
</dbReference>
<organism evidence="2 3">
    <name type="scientific">Methylopila jiangsuensis</name>
    <dbReference type="NCBI Taxonomy" id="586230"/>
    <lineage>
        <taxon>Bacteria</taxon>
        <taxon>Pseudomonadati</taxon>
        <taxon>Pseudomonadota</taxon>
        <taxon>Alphaproteobacteria</taxon>
        <taxon>Hyphomicrobiales</taxon>
        <taxon>Methylopilaceae</taxon>
        <taxon>Methylopila</taxon>
    </lineage>
</organism>
<evidence type="ECO:0000313" key="3">
    <source>
        <dbReference type="Proteomes" id="UP001143364"/>
    </source>
</evidence>
<dbReference type="SMART" id="SM00471">
    <property type="entry name" value="HDc"/>
    <property type="match status" value="1"/>
</dbReference>
<dbReference type="InterPro" id="IPR037522">
    <property type="entry name" value="HD_GYP_dom"/>
</dbReference>
<dbReference type="InterPro" id="IPR003607">
    <property type="entry name" value="HD/PDEase_dom"/>
</dbReference>
<keyword evidence="3" id="KW-1185">Reference proteome</keyword>
<dbReference type="PANTHER" id="PTHR43155:SF2">
    <property type="entry name" value="CYCLIC DI-GMP PHOSPHODIESTERASE PA4108"/>
    <property type="match status" value="1"/>
</dbReference>
<dbReference type="GO" id="GO:0008081">
    <property type="term" value="F:phosphoric diester hydrolase activity"/>
    <property type="evidence" value="ECO:0007669"/>
    <property type="project" value="UniProtKB-ARBA"/>
</dbReference>
<accession>A0A9W6JGV6</accession>
<reference evidence="2" key="2">
    <citation type="submission" date="2023-01" db="EMBL/GenBank/DDBJ databases">
        <authorList>
            <person name="Sun Q."/>
            <person name="Evtushenko L."/>
        </authorList>
    </citation>
    <scope>NUCLEOTIDE SEQUENCE</scope>
    <source>
        <strain evidence="2">VKM B-2555</strain>
    </source>
</reference>
<dbReference type="InterPro" id="IPR006675">
    <property type="entry name" value="HDIG_dom"/>
</dbReference>
<evidence type="ECO:0000313" key="2">
    <source>
        <dbReference type="EMBL" id="GLK75308.1"/>
    </source>
</evidence>
<dbReference type="SUPFAM" id="SSF109604">
    <property type="entry name" value="HD-domain/PDEase-like"/>
    <property type="match status" value="1"/>
</dbReference>
<gene>
    <name evidence="2" type="ORF">GCM10008171_05620</name>
</gene>
<sequence>MLLLTDESERGRRLAKQLGVTHSLWRLRSGPLPQEASAPQAVFTDVAFDNEAAVHWLRRTLQALKRNDIPVVCLLRSEDRREEVQAYALGATSVLPADASDEDILKAIDALKRRADIDLAVEPVRARIVQASSSFDHIMTAGRAGDAPCSQTLSDHANGVLAAVRQDGVKAWLHALRSYNDVTYQHCLTVTGLAAAFASRLGFGARDRLRLTRAAALHDIGKARIPLAILDKPGALTPAEWAVMRSHPLIGYDLLASRDGFCAEELAVVRSHHEMLDGSGYPDGLSGREIGDLVRLLTICDIYAALITPRPYKDGMPAADAYDIMVRMGGKLDGDMLAEFRHIRDDLAFDVTG</sequence>
<dbReference type="Pfam" id="PF13487">
    <property type="entry name" value="HD_5"/>
    <property type="match status" value="1"/>
</dbReference>
<feature type="domain" description="HD-GYP" evidence="1">
    <location>
        <begin position="161"/>
        <end position="353"/>
    </location>
</feature>